<dbReference type="InterPro" id="IPR050902">
    <property type="entry name" value="ABC_Transporter_SBP"/>
</dbReference>
<gene>
    <name evidence="4" type="ORF">DA01_00400</name>
</gene>
<evidence type="ECO:0000313" key="4">
    <source>
        <dbReference type="EMBL" id="KSV19006.1"/>
    </source>
</evidence>
<evidence type="ECO:0000256" key="1">
    <source>
        <dbReference type="ARBA" id="ARBA00008814"/>
    </source>
</evidence>
<sequence length="304" mass="33429">MIKEYQIYNETRLPAKRIVSLAPSFTQTLFFLGLEDRIVGCTENCPQNHDLKNVLTVGRFASPDLAGIRELNPDLILGLDRVHSEALTVLKQSKAGIFVQRIQTVFGIIGAIEAINKLAGNSREGAARVRKLRKRLQRVCSRLKGVKPVRVYRMLSTEPLVTPSAACYQYDAIRLAGGEQMQLDFADPYTPVSQADVFAFDPEFIVSCGQGENQPAKPRCQGCKKEKPICMRTPADIINADGWNGTTAARNGQVYTIGCESLCYPGPGLIDGIEMMAGLFHPDLQAGIAAEEDAQEEQTVQIKI</sequence>
<keyword evidence="2" id="KW-0732">Signal</keyword>
<dbReference type="OrthoDB" id="9816357at2"/>
<reference evidence="4 5" key="1">
    <citation type="journal article" date="2015" name="Sci. Rep.">
        <title>A comparative genomics and reductive dehalogenase gene transcription study of two chloroethene-respiring bacteria, Dehalococcoides mccartyi strains MB and 11a.</title>
        <authorList>
            <person name="Low A."/>
            <person name="Shen Z."/>
            <person name="Cheng D."/>
            <person name="Rogers M.J."/>
            <person name="Lee P.K."/>
            <person name="He J."/>
        </authorList>
    </citation>
    <scope>NUCLEOTIDE SEQUENCE [LARGE SCALE GENOMIC DNA]</scope>
    <source>
        <strain evidence="4 5">MB</strain>
    </source>
</reference>
<proteinExistence type="inferred from homology"/>
<dbReference type="NCBIfam" id="NF038402">
    <property type="entry name" value="TroA_like"/>
    <property type="match status" value="1"/>
</dbReference>
<dbReference type="PANTHER" id="PTHR30535:SF34">
    <property type="entry name" value="MOLYBDATE-BINDING PROTEIN MOLA"/>
    <property type="match status" value="1"/>
</dbReference>
<dbReference type="Gene3D" id="3.40.50.1980">
    <property type="entry name" value="Nitrogenase molybdenum iron protein domain"/>
    <property type="match status" value="2"/>
</dbReference>
<dbReference type="SUPFAM" id="SSF53807">
    <property type="entry name" value="Helical backbone' metal receptor"/>
    <property type="match status" value="1"/>
</dbReference>
<accession>A0A0V8M5E8</accession>
<evidence type="ECO:0000259" key="3">
    <source>
        <dbReference type="PROSITE" id="PS50983"/>
    </source>
</evidence>
<protein>
    <recommendedName>
        <fullName evidence="3">Fe/B12 periplasmic-binding domain-containing protein</fullName>
    </recommendedName>
</protein>
<evidence type="ECO:0000256" key="2">
    <source>
        <dbReference type="ARBA" id="ARBA00022729"/>
    </source>
</evidence>
<dbReference type="PANTHER" id="PTHR30535">
    <property type="entry name" value="VITAMIN B12-BINDING PROTEIN"/>
    <property type="match status" value="1"/>
</dbReference>
<dbReference type="AlphaFoldDB" id="A0A0V8M5E8"/>
<dbReference type="PATRIC" id="fig|61435.5.peg.86"/>
<comment type="caution">
    <text evidence="4">The sequence shown here is derived from an EMBL/GenBank/DDBJ whole genome shotgun (WGS) entry which is preliminary data.</text>
</comment>
<dbReference type="InterPro" id="IPR054828">
    <property type="entry name" value="Vit_B12_bind_prot"/>
</dbReference>
<comment type="similarity">
    <text evidence="1">Belongs to the bacterial solute-binding protein 8 family.</text>
</comment>
<feature type="domain" description="Fe/B12 periplasmic-binding" evidence="3">
    <location>
        <begin position="17"/>
        <end position="284"/>
    </location>
</feature>
<dbReference type="RefSeq" id="WP_058291970.1">
    <property type="nucleotide sequence ID" value="NZ_JGYD01000001.1"/>
</dbReference>
<dbReference type="Pfam" id="PF01497">
    <property type="entry name" value="Peripla_BP_2"/>
    <property type="match status" value="1"/>
</dbReference>
<dbReference type="EMBL" id="JGYD01000001">
    <property type="protein sequence ID" value="KSV19006.1"/>
    <property type="molecule type" value="Genomic_DNA"/>
</dbReference>
<dbReference type="Proteomes" id="UP000053577">
    <property type="component" value="Unassembled WGS sequence"/>
</dbReference>
<organism evidence="4 5">
    <name type="scientific">Dehalococcoides mccartyi</name>
    <dbReference type="NCBI Taxonomy" id="61435"/>
    <lineage>
        <taxon>Bacteria</taxon>
        <taxon>Bacillati</taxon>
        <taxon>Chloroflexota</taxon>
        <taxon>Dehalococcoidia</taxon>
        <taxon>Dehalococcoidales</taxon>
        <taxon>Dehalococcoidaceae</taxon>
        <taxon>Dehalococcoides</taxon>
    </lineage>
</organism>
<evidence type="ECO:0000313" key="5">
    <source>
        <dbReference type="Proteomes" id="UP000053577"/>
    </source>
</evidence>
<name>A0A0V8M5E8_9CHLR</name>
<dbReference type="InterPro" id="IPR002491">
    <property type="entry name" value="ABC_transptr_periplasmic_BD"/>
</dbReference>
<dbReference type="PROSITE" id="PS50983">
    <property type="entry name" value="FE_B12_PBP"/>
    <property type="match status" value="1"/>
</dbReference>